<dbReference type="Proteomes" id="UP001597237">
    <property type="component" value="Unassembled WGS sequence"/>
</dbReference>
<evidence type="ECO:0008006" key="3">
    <source>
        <dbReference type="Google" id="ProtNLM"/>
    </source>
</evidence>
<sequence>MPEKHTRMTPAGRALWWTERLWTLSAGLPVRKVAIADIPEFEQDCWFGEKHAPTIRLVAEHARRIQAADLAYPVILSADGRLMDGGHRLSKAWLLGHAHIDAVQFETDPEPDEILPD</sequence>
<keyword evidence="2" id="KW-1185">Reference proteome</keyword>
<evidence type="ECO:0000313" key="1">
    <source>
        <dbReference type="EMBL" id="MFD1783673.1"/>
    </source>
</evidence>
<accession>A0ABW4N1G5</accession>
<name>A0ABW4N1G5_9CAUL</name>
<gene>
    <name evidence="1" type="ORF">ACFSC0_09735</name>
</gene>
<dbReference type="EMBL" id="JBHUEY010000001">
    <property type="protein sequence ID" value="MFD1783673.1"/>
    <property type="molecule type" value="Genomic_DNA"/>
</dbReference>
<organism evidence="1 2">
    <name type="scientific">Phenylobacterium terrae</name>
    <dbReference type="NCBI Taxonomy" id="2665495"/>
    <lineage>
        <taxon>Bacteria</taxon>
        <taxon>Pseudomonadati</taxon>
        <taxon>Pseudomonadota</taxon>
        <taxon>Alphaproteobacteria</taxon>
        <taxon>Caulobacterales</taxon>
        <taxon>Caulobacteraceae</taxon>
        <taxon>Phenylobacterium</taxon>
    </lineage>
</organism>
<protein>
    <recommendedName>
        <fullName evidence="3">Chromosome partitioning protein ParB</fullName>
    </recommendedName>
</protein>
<reference evidence="2" key="1">
    <citation type="journal article" date="2019" name="Int. J. Syst. Evol. Microbiol.">
        <title>The Global Catalogue of Microorganisms (GCM) 10K type strain sequencing project: providing services to taxonomists for standard genome sequencing and annotation.</title>
        <authorList>
            <consortium name="The Broad Institute Genomics Platform"/>
            <consortium name="The Broad Institute Genome Sequencing Center for Infectious Disease"/>
            <person name="Wu L."/>
            <person name="Ma J."/>
        </authorList>
    </citation>
    <scope>NUCLEOTIDE SEQUENCE [LARGE SCALE GENOMIC DNA]</scope>
    <source>
        <strain evidence="2">DFY28</strain>
    </source>
</reference>
<comment type="caution">
    <text evidence="1">The sequence shown here is derived from an EMBL/GenBank/DDBJ whole genome shotgun (WGS) entry which is preliminary data.</text>
</comment>
<proteinExistence type="predicted"/>
<evidence type="ECO:0000313" key="2">
    <source>
        <dbReference type="Proteomes" id="UP001597237"/>
    </source>
</evidence>
<dbReference type="RefSeq" id="WP_377283135.1">
    <property type="nucleotide sequence ID" value="NZ_JBHRSI010000008.1"/>
</dbReference>